<proteinExistence type="predicted"/>
<keyword evidence="2" id="KW-1185">Reference proteome</keyword>
<organism evidence="1 2">
    <name type="scientific">Dendrothele bispora (strain CBS 962.96)</name>
    <dbReference type="NCBI Taxonomy" id="1314807"/>
    <lineage>
        <taxon>Eukaryota</taxon>
        <taxon>Fungi</taxon>
        <taxon>Dikarya</taxon>
        <taxon>Basidiomycota</taxon>
        <taxon>Agaricomycotina</taxon>
        <taxon>Agaricomycetes</taxon>
        <taxon>Agaricomycetidae</taxon>
        <taxon>Agaricales</taxon>
        <taxon>Agaricales incertae sedis</taxon>
        <taxon>Dendrothele</taxon>
    </lineage>
</organism>
<dbReference type="AlphaFoldDB" id="A0A4S8LHC6"/>
<dbReference type="EMBL" id="ML179409">
    <property type="protein sequence ID" value="THU88447.1"/>
    <property type="molecule type" value="Genomic_DNA"/>
</dbReference>
<reference evidence="1 2" key="1">
    <citation type="journal article" date="2019" name="Nat. Ecol. Evol.">
        <title>Megaphylogeny resolves global patterns of mushroom evolution.</title>
        <authorList>
            <person name="Varga T."/>
            <person name="Krizsan K."/>
            <person name="Foldi C."/>
            <person name="Dima B."/>
            <person name="Sanchez-Garcia M."/>
            <person name="Sanchez-Ramirez S."/>
            <person name="Szollosi G.J."/>
            <person name="Szarkandi J.G."/>
            <person name="Papp V."/>
            <person name="Albert L."/>
            <person name="Andreopoulos W."/>
            <person name="Angelini C."/>
            <person name="Antonin V."/>
            <person name="Barry K.W."/>
            <person name="Bougher N.L."/>
            <person name="Buchanan P."/>
            <person name="Buyck B."/>
            <person name="Bense V."/>
            <person name="Catcheside P."/>
            <person name="Chovatia M."/>
            <person name="Cooper J."/>
            <person name="Damon W."/>
            <person name="Desjardin D."/>
            <person name="Finy P."/>
            <person name="Geml J."/>
            <person name="Haridas S."/>
            <person name="Hughes K."/>
            <person name="Justo A."/>
            <person name="Karasinski D."/>
            <person name="Kautmanova I."/>
            <person name="Kiss B."/>
            <person name="Kocsube S."/>
            <person name="Kotiranta H."/>
            <person name="LaButti K.M."/>
            <person name="Lechner B.E."/>
            <person name="Liimatainen K."/>
            <person name="Lipzen A."/>
            <person name="Lukacs Z."/>
            <person name="Mihaltcheva S."/>
            <person name="Morgado L.N."/>
            <person name="Niskanen T."/>
            <person name="Noordeloos M.E."/>
            <person name="Ohm R.A."/>
            <person name="Ortiz-Santana B."/>
            <person name="Ovrebo C."/>
            <person name="Racz N."/>
            <person name="Riley R."/>
            <person name="Savchenko A."/>
            <person name="Shiryaev A."/>
            <person name="Soop K."/>
            <person name="Spirin V."/>
            <person name="Szebenyi C."/>
            <person name="Tomsovsky M."/>
            <person name="Tulloss R.E."/>
            <person name="Uehling J."/>
            <person name="Grigoriev I.V."/>
            <person name="Vagvolgyi C."/>
            <person name="Papp T."/>
            <person name="Martin F.M."/>
            <person name="Miettinen O."/>
            <person name="Hibbett D.S."/>
            <person name="Nagy L.G."/>
        </authorList>
    </citation>
    <scope>NUCLEOTIDE SEQUENCE [LARGE SCALE GENOMIC DNA]</scope>
    <source>
        <strain evidence="1 2">CBS 962.96</strain>
    </source>
</reference>
<gene>
    <name evidence="1" type="ORF">K435DRAFT_312885</name>
</gene>
<protein>
    <submittedName>
        <fullName evidence="1">Uncharacterized protein</fullName>
    </submittedName>
</protein>
<dbReference type="Proteomes" id="UP000297245">
    <property type="component" value="Unassembled WGS sequence"/>
</dbReference>
<evidence type="ECO:0000313" key="2">
    <source>
        <dbReference type="Proteomes" id="UP000297245"/>
    </source>
</evidence>
<accession>A0A4S8LHC6</accession>
<evidence type="ECO:0000313" key="1">
    <source>
        <dbReference type="EMBL" id="THU88447.1"/>
    </source>
</evidence>
<name>A0A4S8LHC6_DENBC</name>
<sequence>MWRFAHSFGVFVRFVYDKVSLAPKSSLIRSLATTATTSRPLVIVSGDRWLQSLRSTATSLVLQALAYFSAVLCGSLFHGQIDDAPGLPILA</sequence>